<dbReference type="GO" id="GO:0006355">
    <property type="term" value="P:regulation of DNA-templated transcription"/>
    <property type="evidence" value="ECO:0007669"/>
    <property type="project" value="InterPro"/>
</dbReference>
<gene>
    <name evidence="2" type="ORF">HOLleu_00735</name>
</gene>
<evidence type="ECO:0000313" key="3">
    <source>
        <dbReference type="Proteomes" id="UP001152320"/>
    </source>
</evidence>
<name>A0A9Q1CML6_HOLLE</name>
<reference evidence="2" key="1">
    <citation type="submission" date="2021-10" db="EMBL/GenBank/DDBJ databases">
        <title>Tropical sea cucumber genome reveals ecological adaptation and Cuvierian tubules defense mechanism.</title>
        <authorList>
            <person name="Chen T."/>
        </authorList>
    </citation>
    <scope>NUCLEOTIDE SEQUENCE</scope>
    <source>
        <strain evidence="2">Nanhai2018</strain>
        <tissue evidence="2">Muscle</tissue>
    </source>
</reference>
<dbReference type="GO" id="GO:0003677">
    <property type="term" value="F:DNA binding"/>
    <property type="evidence" value="ECO:0007669"/>
    <property type="project" value="InterPro"/>
</dbReference>
<dbReference type="Proteomes" id="UP001152320">
    <property type="component" value="Chromosome 1"/>
</dbReference>
<protein>
    <recommendedName>
        <fullName evidence="1">Transcriptional coactivator p15 (PC4) C-terminal domain-containing protein</fullName>
    </recommendedName>
</protein>
<dbReference type="InterPro" id="IPR009044">
    <property type="entry name" value="ssDNA-bd_transcriptional_reg"/>
</dbReference>
<accession>A0A9Q1CML6</accession>
<keyword evidence="3" id="KW-1185">Reference proteome</keyword>
<dbReference type="SUPFAM" id="SSF54447">
    <property type="entry name" value="ssDNA-binding transcriptional regulator domain"/>
    <property type="match status" value="1"/>
</dbReference>
<dbReference type="Pfam" id="PF02229">
    <property type="entry name" value="PC4"/>
    <property type="match status" value="1"/>
</dbReference>
<dbReference type="AlphaFoldDB" id="A0A9Q1CML6"/>
<feature type="domain" description="Transcriptional coactivator p15 (PC4) C-terminal" evidence="1">
    <location>
        <begin position="8"/>
        <end position="58"/>
    </location>
</feature>
<dbReference type="InterPro" id="IPR003173">
    <property type="entry name" value="PC4_C"/>
</dbReference>
<evidence type="ECO:0000313" key="2">
    <source>
        <dbReference type="EMBL" id="KAJ8048422.1"/>
    </source>
</evidence>
<organism evidence="2 3">
    <name type="scientific">Holothuria leucospilota</name>
    <name type="common">Black long sea cucumber</name>
    <name type="synonym">Mertensiothuria leucospilota</name>
    <dbReference type="NCBI Taxonomy" id="206669"/>
    <lineage>
        <taxon>Eukaryota</taxon>
        <taxon>Metazoa</taxon>
        <taxon>Echinodermata</taxon>
        <taxon>Eleutherozoa</taxon>
        <taxon>Echinozoa</taxon>
        <taxon>Holothuroidea</taxon>
        <taxon>Aspidochirotacea</taxon>
        <taxon>Aspidochirotida</taxon>
        <taxon>Holothuriidae</taxon>
        <taxon>Holothuria</taxon>
    </lineage>
</organism>
<dbReference type="OrthoDB" id="2505440at2759"/>
<dbReference type="EMBL" id="JAIZAY010000001">
    <property type="protein sequence ID" value="KAJ8048422.1"/>
    <property type="molecule type" value="Genomic_DNA"/>
</dbReference>
<dbReference type="Gene3D" id="2.30.31.10">
    <property type="entry name" value="Transcriptional Coactivator Pc4, Chain A"/>
    <property type="match status" value="1"/>
</dbReference>
<comment type="caution">
    <text evidence="2">The sequence shown here is derived from an EMBL/GenBank/DDBJ whole genome shotgun (WGS) entry which is preliminary data.</text>
</comment>
<evidence type="ECO:0000259" key="1">
    <source>
        <dbReference type="Pfam" id="PF02229"/>
    </source>
</evidence>
<sequence length="73" mass="8445">MEESTTRFPLRGKRHVVVKQCRGVPYINIGEHFGGETKDRLIAGKRSINLRVEEWKKLYGKVHRINAAVNKLD</sequence>
<proteinExistence type="predicted"/>